<dbReference type="AlphaFoldDB" id="L7KGI2"/>
<protein>
    <recommendedName>
        <fullName evidence="3">Lipase</fullName>
    </recommendedName>
</protein>
<accession>L7KGI2</accession>
<dbReference type="PIRSF" id="PIRSF029171">
    <property type="entry name" value="Esterase_LipA"/>
    <property type="match status" value="1"/>
</dbReference>
<dbReference type="PANTHER" id="PTHR34853:SF1">
    <property type="entry name" value="LIPASE 5"/>
    <property type="match status" value="1"/>
</dbReference>
<dbReference type="EMBL" id="BANR01000003">
    <property type="protein sequence ID" value="GAC47037.1"/>
    <property type="molecule type" value="Genomic_DNA"/>
</dbReference>
<dbReference type="PROSITE" id="PS51257">
    <property type="entry name" value="PROKAR_LIPOPROTEIN"/>
    <property type="match status" value="1"/>
</dbReference>
<dbReference type="InterPro" id="IPR005152">
    <property type="entry name" value="Lipase_secreted"/>
</dbReference>
<organism evidence="1 2">
    <name type="scientific">Gordonia aichiensis NBRC 108223</name>
    <dbReference type="NCBI Taxonomy" id="1220583"/>
    <lineage>
        <taxon>Bacteria</taxon>
        <taxon>Bacillati</taxon>
        <taxon>Actinomycetota</taxon>
        <taxon>Actinomycetes</taxon>
        <taxon>Mycobacteriales</taxon>
        <taxon>Gordoniaceae</taxon>
        <taxon>Gordonia</taxon>
    </lineage>
</organism>
<evidence type="ECO:0000313" key="1">
    <source>
        <dbReference type="EMBL" id="GAC47037.1"/>
    </source>
</evidence>
<comment type="caution">
    <text evidence="1">The sequence shown here is derived from an EMBL/GenBank/DDBJ whole genome shotgun (WGS) entry which is preliminary data.</text>
</comment>
<dbReference type="SUPFAM" id="SSF53474">
    <property type="entry name" value="alpha/beta-Hydrolases"/>
    <property type="match status" value="1"/>
</dbReference>
<sequence length="406" mass="42093">MRLPSFSRSLLSATTGLLTIGLLLCACSFGTTRPEESAPLATPVQKAHQAPGSIVNVRHAVAGSLGETELTTYRSTDGATGAQTEVSAALFVPKGSPPQGGWPVVAVAHGTTGVVPNCGPTYAPSSLGTAGPVAELLARGYAVTVTDYQGLGIAAENSGATIEHPAHPYLEPRSAAYDLADSVRALRNLHPGQISTRWAAAGHSQGGQASWAATELAASYAPELQLVAALAMAPAVNLTQIAGIGNGTSVPADRAWIMPDLITGLSVSNPKLDRWDFLRGQVREQLDTLLTCDPAQAQRQEQAEKAINPADVAPADSAAMAALTQTLTAYTLPQRGSRVPLYVMQGTSDKVVPESSTTAAVKGACKLGAPVSFHKLPGRDHNIGDDMSGYLWLDKMMHGGSPDSTC</sequence>
<dbReference type="GO" id="GO:0016042">
    <property type="term" value="P:lipid catabolic process"/>
    <property type="evidence" value="ECO:0007669"/>
    <property type="project" value="InterPro"/>
</dbReference>
<reference evidence="1 2" key="1">
    <citation type="submission" date="2012-12" db="EMBL/GenBank/DDBJ databases">
        <title>Whole genome shotgun sequence of Gordonia aichiensis NBRC 108223.</title>
        <authorList>
            <person name="Isaki-Nakamura S."/>
            <person name="Hosoyama A."/>
            <person name="Tsuchikane K."/>
            <person name="Ando Y."/>
            <person name="Baba S."/>
            <person name="Ohji S."/>
            <person name="Hamada M."/>
            <person name="Tamura T."/>
            <person name="Yamazoe A."/>
            <person name="Yamazaki S."/>
            <person name="Fujita N."/>
        </authorList>
    </citation>
    <scope>NUCLEOTIDE SEQUENCE [LARGE SCALE GENOMIC DNA]</scope>
    <source>
        <strain evidence="1 2">NBRC 108223</strain>
    </source>
</reference>
<dbReference type="eggNOG" id="COG1506">
    <property type="taxonomic scope" value="Bacteria"/>
</dbReference>
<evidence type="ECO:0008006" key="3">
    <source>
        <dbReference type="Google" id="ProtNLM"/>
    </source>
</evidence>
<dbReference type="GO" id="GO:0004806">
    <property type="term" value="F:triacylglycerol lipase activity"/>
    <property type="evidence" value="ECO:0007669"/>
    <property type="project" value="InterPro"/>
</dbReference>
<dbReference type="InterPro" id="IPR029058">
    <property type="entry name" value="AB_hydrolase_fold"/>
</dbReference>
<gene>
    <name evidence="1" type="ORF">GOACH_03_00530</name>
</gene>
<dbReference type="Pfam" id="PF03583">
    <property type="entry name" value="LIP"/>
    <property type="match status" value="1"/>
</dbReference>
<name>L7KGI2_9ACTN</name>
<dbReference type="STRING" id="1220583.GOACH_03_00530"/>
<keyword evidence="2" id="KW-1185">Reference proteome</keyword>
<dbReference type="Proteomes" id="UP000010988">
    <property type="component" value="Unassembled WGS sequence"/>
</dbReference>
<dbReference type="Gene3D" id="3.40.50.1820">
    <property type="entry name" value="alpha/beta hydrolase"/>
    <property type="match status" value="2"/>
</dbReference>
<proteinExistence type="predicted"/>
<dbReference type="PANTHER" id="PTHR34853">
    <property type="match status" value="1"/>
</dbReference>
<evidence type="ECO:0000313" key="2">
    <source>
        <dbReference type="Proteomes" id="UP000010988"/>
    </source>
</evidence>